<name>A0A6J7WCN3_9CAUD</name>
<dbReference type="EMBL" id="LR798207">
    <property type="protein sequence ID" value="CAB5178856.1"/>
    <property type="molecule type" value="Genomic_DNA"/>
</dbReference>
<accession>A0A6J7WCN3</accession>
<proteinExistence type="predicted"/>
<evidence type="ECO:0000256" key="1">
    <source>
        <dbReference type="ARBA" id="ARBA00022490"/>
    </source>
</evidence>
<reference evidence="3" key="1">
    <citation type="submission" date="2020-05" db="EMBL/GenBank/DDBJ databases">
        <authorList>
            <person name="Chiriac C."/>
            <person name="Salcher M."/>
            <person name="Ghai R."/>
            <person name="Kavagutti S V."/>
        </authorList>
    </citation>
    <scope>NUCLEOTIDE SEQUENCE</scope>
</reference>
<sequence>MLHDFAKLKAALSKIHYAEGRDAALLGRDRGLCPYQYPDDKANWEDGYDSVADAGNFEYEYDRYPYYE</sequence>
<dbReference type="Pfam" id="PF04957">
    <property type="entry name" value="RMF"/>
    <property type="match status" value="1"/>
</dbReference>
<dbReference type="Gene3D" id="1.10.10.620">
    <property type="entry name" value="ribosome modulation factor like domain"/>
    <property type="match status" value="1"/>
</dbReference>
<dbReference type="InterPro" id="IPR023200">
    <property type="entry name" value="RMF_sf"/>
</dbReference>
<evidence type="ECO:0000313" key="3">
    <source>
        <dbReference type="EMBL" id="CAB5178856.1"/>
    </source>
</evidence>
<keyword evidence="2" id="KW-0810">Translation regulation</keyword>
<dbReference type="InterPro" id="IPR007040">
    <property type="entry name" value="Ribosome_modulation_factor"/>
</dbReference>
<protein>
    <submittedName>
        <fullName evidence="3">Uncharacterized protein</fullName>
    </submittedName>
</protein>
<evidence type="ECO:0000256" key="2">
    <source>
        <dbReference type="ARBA" id="ARBA00022845"/>
    </source>
</evidence>
<keyword evidence="1" id="KW-0963">Cytoplasm</keyword>
<gene>
    <name evidence="3" type="ORF">UFOVP158_44</name>
</gene>
<organism evidence="3">
    <name type="scientific">uncultured Caudovirales phage</name>
    <dbReference type="NCBI Taxonomy" id="2100421"/>
    <lineage>
        <taxon>Viruses</taxon>
        <taxon>Duplodnaviria</taxon>
        <taxon>Heunggongvirae</taxon>
        <taxon>Uroviricota</taxon>
        <taxon>Caudoviricetes</taxon>
        <taxon>Peduoviridae</taxon>
        <taxon>Maltschvirus</taxon>
        <taxon>Maltschvirus maltsch</taxon>
    </lineage>
</organism>